<proteinExistence type="inferred from homology"/>
<feature type="region of interest" description="Disordered" evidence="3">
    <location>
        <begin position="301"/>
        <end position="327"/>
    </location>
</feature>
<feature type="compositionally biased region" description="Low complexity" evidence="3">
    <location>
        <begin position="1"/>
        <end position="27"/>
    </location>
</feature>
<dbReference type="GO" id="GO:0016020">
    <property type="term" value="C:membrane"/>
    <property type="evidence" value="ECO:0007669"/>
    <property type="project" value="TreeGrafter"/>
</dbReference>
<comment type="caution">
    <text evidence="4">The sequence shown here is derived from an EMBL/GenBank/DDBJ whole genome shotgun (WGS) entry which is preliminary data.</text>
</comment>
<dbReference type="PANTHER" id="PTHR15954">
    <property type="entry name" value="VACUOLAR PROTEIN SORTING-ASSOCIATED PROTEIN 51 HOMOLOG"/>
    <property type="match status" value="1"/>
</dbReference>
<gene>
    <name evidence="4" type="primary">VPS51</name>
    <name evidence="4" type="ORF">DFQ27_008586</name>
</gene>
<feature type="region of interest" description="Disordered" evidence="3">
    <location>
        <begin position="1"/>
        <end position="70"/>
    </location>
</feature>
<comment type="similarity">
    <text evidence="1">Belongs to the VPS51 family.</text>
</comment>
<sequence>MATQAAPAADTRQQQQQPAAKPAATNASRRRAKSFLRNYYGLQQSETSPQSGSKDADAAQRSAAAKSDPYDIDGHSFEVDKYMHKMFVEKQLPGLIQADNDLVADIRQLDGDMKTLVYENYSKFLSATDTINKMKSNVDNLESEMARLTQNIGKIAASSSTINNSLGTKREKIRQLNGVHSLLTKLQFVFELPANLNHCLETGSYTQAVKSYCRTLHLLQHYNHLTVFTGIERECKAIMVTIAHRIRQNMSREEATGAEISDSVGLLLALKENPETLWKKYLELSTKFLDKQYKKTLDDIQPLPLYQPPPPATPGSAKSHPATASSLAAAAAATPKKAISKRLSKSPFPAATAAAAAAAAAASNEISRKSEALEAEKPEDKIAYLNHHYLSEIEDFVASFRNYFLLPSNTSATGAMAFGGKDTTEEKGSSSLVVVAGGGGAAFQETEEEDPNGTARYRPAWFIKETRAATQLTKEQRSEANRAIKDAASKLTHGYLDTVRTFLEFPDNVLTMQPAAHIHVLKSLQAAAKSCKALCQLMGFDGLATGLVQDWESQLVERVLVTIKTELLSRISKQDKETQAAWGGVTSSSSSSSSSSSPTTSTSSSKVQQQQGSNGGLLAPGSVARQPTLGRFIQDTKQWLVDTLCSESFPFVESYMTNDVQFMSTKAEQSQFLKTFQSGFKGFWDQVLQSMQNMATEKDSSPTISLLMSQLCFELSTSAIERLYKTLSKTIFRPGAMAGDRRRARSNSFSIESYEDHPVLPELQWDSKSTIEACKDGGHALLDGFIERVGKDLSWLIMQGLETTTATTTGAAENYLTMPAPPTRVSAAWEQVYRQLNMVEQQVLQVFGEDGDRTGAGRTRSSESNRHEPFSLRPGGSNGSKSNNNNNNNGGGGGGSSSNGGGGGHLSITRSHRNDSHTSFGSSGHNAAAGGRFGRQQQQQDLLMSNIDKLFSDRVDIFTRCLDMNRTGILFGIVKIVLKAAAEAVRLGTYGRGGLQQIQVDAEFAKVWLWRFSIADERFMYSILEETQQTAYRRCIDPVPLDASAVEAIISSTAQRIESRK</sequence>
<dbReference type="GO" id="GO:1990745">
    <property type="term" value="C:EARP complex"/>
    <property type="evidence" value="ECO:0007669"/>
    <property type="project" value="TreeGrafter"/>
</dbReference>
<organism evidence="4 5">
    <name type="scientific">Actinomortierella ambigua</name>
    <dbReference type="NCBI Taxonomy" id="1343610"/>
    <lineage>
        <taxon>Eukaryota</taxon>
        <taxon>Fungi</taxon>
        <taxon>Fungi incertae sedis</taxon>
        <taxon>Mucoromycota</taxon>
        <taxon>Mortierellomycotina</taxon>
        <taxon>Mortierellomycetes</taxon>
        <taxon>Mortierellales</taxon>
        <taxon>Mortierellaceae</taxon>
        <taxon>Actinomortierella</taxon>
    </lineage>
</organism>
<dbReference type="GO" id="GO:0007030">
    <property type="term" value="P:Golgi organization"/>
    <property type="evidence" value="ECO:0007669"/>
    <property type="project" value="TreeGrafter"/>
</dbReference>
<dbReference type="OrthoDB" id="203678at2759"/>
<dbReference type="GO" id="GO:0032456">
    <property type="term" value="P:endocytic recycling"/>
    <property type="evidence" value="ECO:0007669"/>
    <property type="project" value="TreeGrafter"/>
</dbReference>
<evidence type="ECO:0000313" key="5">
    <source>
        <dbReference type="Proteomes" id="UP000807716"/>
    </source>
</evidence>
<dbReference type="GO" id="GO:0042147">
    <property type="term" value="P:retrograde transport, endosome to Golgi"/>
    <property type="evidence" value="ECO:0007669"/>
    <property type="project" value="TreeGrafter"/>
</dbReference>
<feature type="compositionally biased region" description="Polar residues" evidence="3">
    <location>
        <begin position="41"/>
        <end position="52"/>
    </location>
</feature>
<dbReference type="GO" id="GO:0000938">
    <property type="term" value="C:GARP complex"/>
    <property type="evidence" value="ECO:0007669"/>
    <property type="project" value="TreeGrafter"/>
</dbReference>
<feature type="compositionally biased region" description="Basic and acidic residues" evidence="3">
    <location>
        <begin position="850"/>
        <end position="870"/>
    </location>
</feature>
<feature type="compositionally biased region" description="Low complexity" evidence="3">
    <location>
        <begin position="586"/>
        <end position="605"/>
    </location>
</feature>
<dbReference type="Proteomes" id="UP000807716">
    <property type="component" value="Unassembled WGS sequence"/>
</dbReference>
<dbReference type="Pfam" id="PF08700">
    <property type="entry name" value="VPS51_Exo84_N"/>
    <property type="match status" value="1"/>
</dbReference>
<name>A0A9P6PSE2_9FUNG</name>
<dbReference type="AlphaFoldDB" id="A0A9P6PSE2"/>
<dbReference type="InterPro" id="IPR014812">
    <property type="entry name" value="Vps51"/>
</dbReference>
<dbReference type="PANTHER" id="PTHR15954:SF4">
    <property type="entry name" value="VACUOLAR PROTEIN SORTING-ASSOCIATED PROTEIN 51 HOMOLOG"/>
    <property type="match status" value="1"/>
</dbReference>
<evidence type="ECO:0000256" key="3">
    <source>
        <dbReference type="SAM" id="MobiDB-lite"/>
    </source>
</evidence>
<feature type="region of interest" description="Disordered" evidence="3">
    <location>
        <begin position="579"/>
        <end position="620"/>
    </location>
</feature>
<dbReference type="GO" id="GO:0005829">
    <property type="term" value="C:cytosol"/>
    <property type="evidence" value="ECO:0007669"/>
    <property type="project" value="GOC"/>
</dbReference>
<protein>
    <submittedName>
        <fullName evidence="4">Vacuolar protein sorting-associated protein 51</fullName>
    </submittedName>
</protein>
<evidence type="ECO:0000256" key="2">
    <source>
        <dbReference type="SAM" id="Coils"/>
    </source>
</evidence>
<keyword evidence="5" id="KW-1185">Reference proteome</keyword>
<reference evidence="4" key="1">
    <citation type="journal article" date="2020" name="Fungal Divers.">
        <title>Resolving the Mortierellaceae phylogeny through synthesis of multi-gene phylogenetics and phylogenomics.</title>
        <authorList>
            <person name="Vandepol N."/>
            <person name="Liber J."/>
            <person name="Desiro A."/>
            <person name="Na H."/>
            <person name="Kennedy M."/>
            <person name="Barry K."/>
            <person name="Grigoriev I.V."/>
            <person name="Miller A.N."/>
            <person name="O'Donnell K."/>
            <person name="Stajich J.E."/>
            <person name="Bonito G."/>
        </authorList>
    </citation>
    <scope>NUCLEOTIDE SEQUENCE</scope>
    <source>
        <strain evidence="4">BC1065</strain>
    </source>
</reference>
<dbReference type="EMBL" id="JAAAJB010000726">
    <property type="protein sequence ID" value="KAG0251708.1"/>
    <property type="molecule type" value="Genomic_DNA"/>
</dbReference>
<feature type="compositionally biased region" description="Low complexity" evidence="3">
    <location>
        <begin position="879"/>
        <end position="888"/>
    </location>
</feature>
<accession>A0A9P6PSE2</accession>
<evidence type="ECO:0000256" key="1">
    <source>
        <dbReference type="ARBA" id="ARBA00006080"/>
    </source>
</evidence>
<feature type="region of interest" description="Disordered" evidence="3">
    <location>
        <begin position="847"/>
        <end position="935"/>
    </location>
</feature>
<keyword evidence="2" id="KW-0175">Coiled coil</keyword>
<feature type="compositionally biased region" description="Gly residues" evidence="3">
    <location>
        <begin position="889"/>
        <end position="905"/>
    </location>
</feature>
<dbReference type="GO" id="GO:0048193">
    <property type="term" value="P:Golgi vesicle transport"/>
    <property type="evidence" value="ECO:0007669"/>
    <property type="project" value="TreeGrafter"/>
</dbReference>
<evidence type="ECO:0000313" key="4">
    <source>
        <dbReference type="EMBL" id="KAG0251708.1"/>
    </source>
</evidence>
<feature type="coiled-coil region" evidence="2">
    <location>
        <begin position="124"/>
        <end position="158"/>
    </location>
</feature>